<evidence type="ECO:0000313" key="2">
    <source>
        <dbReference type="Proteomes" id="UP000245466"/>
    </source>
</evidence>
<keyword evidence="2" id="KW-1185">Reference proteome</keyword>
<comment type="caution">
    <text evidence="1">The sequence shown here is derived from an EMBL/GenBank/DDBJ whole genome shotgun (WGS) entry which is preliminary data.</text>
</comment>
<dbReference type="Proteomes" id="UP000245466">
    <property type="component" value="Unassembled WGS sequence"/>
</dbReference>
<evidence type="ECO:0000313" key="1">
    <source>
        <dbReference type="EMBL" id="PVY39623.1"/>
    </source>
</evidence>
<organism evidence="1 2">
    <name type="scientific">Pontibacter virosus</name>
    <dbReference type="NCBI Taxonomy" id="1765052"/>
    <lineage>
        <taxon>Bacteria</taxon>
        <taxon>Pseudomonadati</taxon>
        <taxon>Bacteroidota</taxon>
        <taxon>Cytophagia</taxon>
        <taxon>Cytophagales</taxon>
        <taxon>Hymenobacteraceae</taxon>
        <taxon>Pontibacter</taxon>
    </lineage>
</organism>
<sequence>MDIFKMLAIMYVSENEHPVLISDTHLKEV</sequence>
<dbReference type="AlphaFoldDB" id="A0A2U1ATB6"/>
<name>A0A2U1ATB6_9BACT</name>
<reference evidence="1 2" key="1">
    <citation type="submission" date="2018-04" db="EMBL/GenBank/DDBJ databases">
        <title>Genomic Encyclopedia of Type Strains, Phase IV (KMG-IV): sequencing the most valuable type-strain genomes for metagenomic binning, comparative biology and taxonomic classification.</title>
        <authorList>
            <person name="Goeker M."/>
        </authorList>
    </citation>
    <scope>NUCLEOTIDE SEQUENCE [LARGE SCALE GENOMIC DNA]</scope>
    <source>
        <strain evidence="1 2">DSM 100231</strain>
    </source>
</reference>
<gene>
    <name evidence="1" type="ORF">C8E01_11012</name>
</gene>
<protein>
    <submittedName>
        <fullName evidence="1">Uncharacterized protein</fullName>
    </submittedName>
</protein>
<dbReference type="EMBL" id="QEKI01000010">
    <property type="protein sequence ID" value="PVY39623.1"/>
    <property type="molecule type" value="Genomic_DNA"/>
</dbReference>
<accession>A0A2U1ATB6</accession>
<proteinExistence type="predicted"/>